<dbReference type="AlphaFoldDB" id="A0A921RKP2"/>
<evidence type="ECO:0000313" key="2">
    <source>
        <dbReference type="EMBL" id="KAG0541206.1"/>
    </source>
</evidence>
<feature type="compositionally biased region" description="Low complexity" evidence="1">
    <location>
        <begin position="40"/>
        <end position="53"/>
    </location>
</feature>
<comment type="caution">
    <text evidence="2">The sequence shown here is derived from an EMBL/GenBank/DDBJ whole genome shotgun (WGS) entry which is preliminary data.</text>
</comment>
<organism evidence="2 3">
    <name type="scientific">Sorghum bicolor</name>
    <name type="common">Sorghum</name>
    <name type="synonym">Sorghum vulgare</name>
    <dbReference type="NCBI Taxonomy" id="4558"/>
    <lineage>
        <taxon>Eukaryota</taxon>
        <taxon>Viridiplantae</taxon>
        <taxon>Streptophyta</taxon>
        <taxon>Embryophyta</taxon>
        <taxon>Tracheophyta</taxon>
        <taxon>Spermatophyta</taxon>
        <taxon>Magnoliopsida</taxon>
        <taxon>Liliopsida</taxon>
        <taxon>Poales</taxon>
        <taxon>Poaceae</taxon>
        <taxon>PACMAD clade</taxon>
        <taxon>Panicoideae</taxon>
        <taxon>Andropogonodae</taxon>
        <taxon>Andropogoneae</taxon>
        <taxon>Sorghinae</taxon>
        <taxon>Sorghum</taxon>
    </lineage>
</organism>
<evidence type="ECO:0000313" key="3">
    <source>
        <dbReference type="Proteomes" id="UP000807115"/>
    </source>
</evidence>
<dbReference type="Proteomes" id="UP000807115">
    <property type="component" value="Chromosome 3"/>
</dbReference>
<proteinExistence type="predicted"/>
<accession>A0A921RKP2</accession>
<feature type="region of interest" description="Disordered" evidence="1">
    <location>
        <begin position="33"/>
        <end position="53"/>
    </location>
</feature>
<evidence type="ECO:0000256" key="1">
    <source>
        <dbReference type="SAM" id="MobiDB-lite"/>
    </source>
</evidence>
<gene>
    <name evidence="2" type="ORF">BDA96_03G476200</name>
</gene>
<protein>
    <submittedName>
        <fullName evidence="2">Uncharacterized protein</fullName>
    </submittedName>
</protein>
<reference evidence="2" key="2">
    <citation type="submission" date="2020-10" db="EMBL/GenBank/DDBJ databases">
        <authorList>
            <person name="Cooper E.A."/>
            <person name="Brenton Z.W."/>
            <person name="Flinn B.S."/>
            <person name="Jenkins J."/>
            <person name="Shu S."/>
            <person name="Flowers D."/>
            <person name="Luo F."/>
            <person name="Wang Y."/>
            <person name="Xia P."/>
            <person name="Barry K."/>
            <person name="Daum C."/>
            <person name="Lipzen A."/>
            <person name="Yoshinaga Y."/>
            <person name="Schmutz J."/>
            <person name="Saski C."/>
            <person name="Vermerris W."/>
            <person name="Kresovich S."/>
        </authorList>
    </citation>
    <scope>NUCLEOTIDE SEQUENCE</scope>
</reference>
<name>A0A921RKP2_SORBI</name>
<reference evidence="2" key="1">
    <citation type="journal article" date="2019" name="BMC Genomics">
        <title>A new reference genome for Sorghum bicolor reveals high levels of sequence similarity between sweet and grain genotypes: implications for the genetics of sugar metabolism.</title>
        <authorList>
            <person name="Cooper E.A."/>
            <person name="Brenton Z.W."/>
            <person name="Flinn B.S."/>
            <person name="Jenkins J."/>
            <person name="Shu S."/>
            <person name="Flowers D."/>
            <person name="Luo F."/>
            <person name="Wang Y."/>
            <person name="Xia P."/>
            <person name="Barry K."/>
            <person name="Daum C."/>
            <person name="Lipzen A."/>
            <person name="Yoshinaga Y."/>
            <person name="Schmutz J."/>
            <person name="Saski C."/>
            <person name="Vermerris W."/>
            <person name="Kresovich S."/>
        </authorList>
    </citation>
    <scope>NUCLEOTIDE SEQUENCE</scope>
</reference>
<dbReference type="EMBL" id="CM027682">
    <property type="protein sequence ID" value="KAG0541206.1"/>
    <property type="molecule type" value="Genomic_DNA"/>
</dbReference>
<sequence length="180" mass="19385">MNQNKNGEVIDPIPLVLLGQVAGRRGAAIPPRLEAQHTGSPSSSAGLFSPSSSIPRRRKWQRLPPRLFSFFLFLPTNKNKAAAVEGQRKQPHAILGDAAPPTNLSEPRAGHCSSVVTACPLNSTSLFFSSPPAREAPPISSIYPRCRSVLLLLCSWIARLLQSPLYRPAGGVVGFLICII</sequence>